<keyword evidence="2" id="KW-0812">Transmembrane</keyword>
<evidence type="ECO:0000313" key="4">
    <source>
        <dbReference type="EMBL" id="UWX96321.1"/>
    </source>
</evidence>
<feature type="domain" description="Protein-glutamine gamma-glutamyltransferase-like C-terminal" evidence="3">
    <location>
        <begin position="142"/>
        <end position="210"/>
    </location>
</feature>
<evidence type="ECO:0000256" key="1">
    <source>
        <dbReference type="SAM" id="MobiDB-lite"/>
    </source>
</evidence>
<proteinExistence type="predicted"/>
<feature type="transmembrane region" description="Helical" evidence="2">
    <location>
        <begin position="73"/>
        <end position="95"/>
    </location>
</feature>
<keyword evidence="5" id="KW-1185">Reference proteome</keyword>
<feature type="region of interest" description="Disordered" evidence="1">
    <location>
        <begin position="1"/>
        <end position="25"/>
    </location>
</feature>
<accession>A0ABY5YML2</accession>
<reference evidence="4" key="1">
    <citation type="submission" date="2022-09" db="EMBL/GenBank/DDBJ databases">
        <title>Novel species in genus Arthrobacter.</title>
        <authorList>
            <person name="Liu Y."/>
        </authorList>
    </citation>
    <scope>NUCLEOTIDE SEQUENCE</scope>
    <source>
        <strain evidence="4">Zg-Y815</strain>
    </source>
</reference>
<dbReference type="RefSeq" id="WP_260651691.1">
    <property type="nucleotide sequence ID" value="NZ_CP104275.1"/>
</dbReference>
<gene>
    <name evidence="4" type="ORF">N2K95_11685</name>
</gene>
<evidence type="ECO:0000256" key="2">
    <source>
        <dbReference type="SAM" id="Phobius"/>
    </source>
</evidence>
<keyword evidence="2" id="KW-0472">Membrane</keyword>
<name>A0ABY5YML2_9MICC</name>
<dbReference type="Pfam" id="PF13559">
    <property type="entry name" value="DUF4129"/>
    <property type="match status" value="1"/>
</dbReference>
<sequence length="232" mass="25530">MRLPAGPAADRFPGTLDPDAPIEPDTDQAREWARDELAKRVYEDAKPGLLDRLWEHVSAWLNDMLQDADGLGVGPGVLVLVLAAVVLLAVAVLIIRPRLNASVRKRTEVFADDVVERASDHRARAERAAAGRRWNDAVAEHFRAMVRSAEERVIFDARPARTAAEAGARLASAFPEYRPEIMELRQLFDEVLYGKGNADEAGYLRAQALDTALETSRPSSSETDEPVLAVPK</sequence>
<protein>
    <submittedName>
        <fullName evidence="4">DUF4129 domain-containing protein</fullName>
    </submittedName>
</protein>
<keyword evidence="2" id="KW-1133">Transmembrane helix</keyword>
<evidence type="ECO:0000313" key="5">
    <source>
        <dbReference type="Proteomes" id="UP001059859"/>
    </source>
</evidence>
<evidence type="ECO:0000259" key="3">
    <source>
        <dbReference type="Pfam" id="PF13559"/>
    </source>
</evidence>
<dbReference type="Proteomes" id="UP001059859">
    <property type="component" value="Chromosome"/>
</dbReference>
<organism evidence="4 5">
    <name type="scientific">Arthrobacter zhaoxinii</name>
    <dbReference type="NCBI Taxonomy" id="2964616"/>
    <lineage>
        <taxon>Bacteria</taxon>
        <taxon>Bacillati</taxon>
        <taxon>Actinomycetota</taxon>
        <taxon>Actinomycetes</taxon>
        <taxon>Micrococcales</taxon>
        <taxon>Micrococcaceae</taxon>
        <taxon>Arthrobacter</taxon>
    </lineage>
</organism>
<dbReference type="EMBL" id="CP104275">
    <property type="protein sequence ID" value="UWX96321.1"/>
    <property type="molecule type" value="Genomic_DNA"/>
</dbReference>
<dbReference type="InterPro" id="IPR025403">
    <property type="entry name" value="TgpA-like_C"/>
</dbReference>